<protein>
    <submittedName>
        <fullName evidence="2">(pine wood nematode) hypothetical protein</fullName>
    </submittedName>
</protein>
<sequence length="67" mass="7538">MRINVISVIVVLGYLLSVANAVDETLFGNCLPKICIQKCRLEKGRIGGCCIKDECRCWVEHLPPYEN</sequence>
<evidence type="ECO:0000313" key="5">
    <source>
        <dbReference type="Proteomes" id="UP000659654"/>
    </source>
</evidence>
<reference evidence="6" key="1">
    <citation type="submission" date="2016-11" db="UniProtKB">
        <authorList>
            <consortium name="WormBaseParasite"/>
        </authorList>
    </citation>
    <scope>IDENTIFICATION</scope>
</reference>
<proteinExistence type="predicted"/>
<dbReference type="Proteomes" id="UP000582659">
    <property type="component" value="Unassembled WGS sequence"/>
</dbReference>
<dbReference type="SMR" id="A0A1I7SBM4"/>
<keyword evidence="1" id="KW-0732">Signal</keyword>
<evidence type="ECO:0000313" key="2">
    <source>
        <dbReference type="EMBL" id="CAD5225386.1"/>
    </source>
</evidence>
<keyword evidence="5" id="KW-1185">Reference proteome</keyword>
<dbReference type="Proteomes" id="UP000095284">
    <property type="component" value="Unplaced"/>
</dbReference>
<dbReference type="EMBL" id="CAJFCV020000004">
    <property type="protein sequence ID" value="CAG9114482.1"/>
    <property type="molecule type" value="Genomic_DNA"/>
</dbReference>
<feature type="signal peptide" evidence="1">
    <location>
        <begin position="1"/>
        <end position="21"/>
    </location>
</feature>
<reference evidence="3" key="2">
    <citation type="submission" date="2020-08" db="EMBL/GenBank/DDBJ databases">
        <authorList>
            <person name="Kikuchi T."/>
        </authorList>
    </citation>
    <scope>NUCLEOTIDE SEQUENCE</scope>
    <source>
        <strain evidence="2">Ka4C1</strain>
    </source>
</reference>
<dbReference type="AlphaFoldDB" id="A0A1I7SBM4"/>
<dbReference type="Proteomes" id="UP000659654">
    <property type="component" value="Unassembled WGS sequence"/>
</dbReference>
<dbReference type="WBParaSite" id="BXY_1042300.1">
    <property type="protein sequence ID" value="BXY_1042300.1"/>
    <property type="gene ID" value="BXY_1042300"/>
</dbReference>
<evidence type="ECO:0000256" key="1">
    <source>
        <dbReference type="SAM" id="SignalP"/>
    </source>
</evidence>
<name>A0A1I7SBM4_BURXY</name>
<dbReference type="EMBL" id="CAJFDI010000004">
    <property type="protein sequence ID" value="CAD5225386.1"/>
    <property type="molecule type" value="Genomic_DNA"/>
</dbReference>
<organism evidence="4 6">
    <name type="scientific">Bursaphelenchus xylophilus</name>
    <name type="common">Pinewood nematode worm</name>
    <name type="synonym">Aphelenchoides xylophilus</name>
    <dbReference type="NCBI Taxonomy" id="6326"/>
    <lineage>
        <taxon>Eukaryota</taxon>
        <taxon>Metazoa</taxon>
        <taxon>Ecdysozoa</taxon>
        <taxon>Nematoda</taxon>
        <taxon>Chromadorea</taxon>
        <taxon>Rhabditida</taxon>
        <taxon>Tylenchina</taxon>
        <taxon>Tylenchomorpha</taxon>
        <taxon>Aphelenchoidea</taxon>
        <taxon>Aphelenchoididae</taxon>
        <taxon>Bursaphelenchus</taxon>
    </lineage>
</organism>
<gene>
    <name evidence="2" type="ORF">BXYJ_LOCUS8518</name>
</gene>
<accession>A0A1I7SBM4</accession>
<evidence type="ECO:0000313" key="6">
    <source>
        <dbReference type="WBParaSite" id="BXY_1042300.1"/>
    </source>
</evidence>
<feature type="chain" id="PRO_5036022128" evidence="1">
    <location>
        <begin position="22"/>
        <end position="67"/>
    </location>
</feature>
<evidence type="ECO:0000313" key="4">
    <source>
        <dbReference type="Proteomes" id="UP000095284"/>
    </source>
</evidence>
<evidence type="ECO:0000313" key="3">
    <source>
        <dbReference type="EMBL" id="CAG9114482.1"/>
    </source>
</evidence>